<evidence type="ECO:0000313" key="3">
    <source>
        <dbReference type="Proteomes" id="UP000253083"/>
    </source>
</evidence>
<sequence length="184" mass="20346">MLAATYRQGLLNGFFAILGRLERSGAAAVHWFVSLIIIGALVSISVTLNRQMEFLMPIGNPYKAPSSDIVANNQSEEQQAQTERLAQGQKLIIYAMLLYFVVLFAQAFIGLLGPLLLLGCLLMSIIGLFRVLSVLDSHIVIKILLFILLFVPLINLFVMLRINARATKRLRAEGYTVGLLGARK</sequence>
<accession>A0A395JLP1</accession>
<comment type="caution">
    <text evidence="2">The sequence shown here is derived from an EMBL/GenBank/DDBJ whole genome shotgun (WGS) entry which is preliminary data.</text>
</comment>
<dbReference type="Proteomes" id="UP000253083">
    <property type="component" value="Unassembled WGS sequence"/>
</dbReference>
<feature type="transmembrane region" description="Helical" evidence="1">
    <location>
        <begin position="139"/>
        <end position="160"/>
    </location>
</feature>
<keyword evidence="3" id="KW-1185">Reference proteome</keyword>
<name>A0A395JLP1_9GAMM</name>
<keyword evidence="1" id="KW-0472">Membrane</keyword>
<evidence type="ECO:0000313" key="2">
    <source>
        <dbReference type="EMBL" id="RBP51716.1"/>
    </source>
</evidence>
<keyword evidence="1" id="KW-0812">Transmembrane</keyword>
<protein>
    <submittedName>
        <fullName evidence="2">Uncharacterized protein</fullName>
    </submittedName>
</protein>
<organism evidence="2 3">
    <name type="scientific">Arenicella xantha</name>
    <dbReference type="NCBI Taxonomy" id="644221"/>
    <lineage>
        <taxon>Bacteria</taxon>
        <taxon>Pseudomonadati</taxon>
        <taxon>Pseudomonadota</taxon>
        <taxon>Gammaproteobacteria</taxon>
        <taxon>Arenicellales</taxon>
        <taxon>Arenicellaceae</taxon>
        <taxon>Arenicella</taxon>
    </lineage>
</organism>
<gene>
    <name evidence="2" type="ORF">DFR28_1021149</name>
</gene>
<dbReference type="EMBL" id="QNRT01000002">
    <property type="protein sequence ID" value="RBP51716.1"/>
    <property type="molecule type" value="Genomic_DNA"/>
</dbReference>
<evidence type="ECO:0000256" key="1">
    <source>
        <dbReference type="SAM" id="Phobius"/>
    </source>
</evidence>
<dbReference type="AlphaFoldDB" id="A0A395JLP1"/>
<dbReference type="InParanoid" id="A0A395JLP1"/>
<keyword evidence="1" id="KW-1133">Transmembrane helix</keyword>
<proteinExistence type="predicted"/>
<feature type="transmembrane region" description="Helical" evidence="1">
    <location>
        <begin position="115"/>
        <end position="132"/>
    </location>
</feature>
<reference evidence="2 3" key="1">
    <citation type="submission" date="2018-06" db="EMBL/GenBank/DDBJ databases">
        <title>Genomic Encyclopedia of Type Strains, Phase IV (KMG-IV): sequencing the most valuable type-strain genomes for metagenomic binning, comparative biology and taxonomic classification.</title>
        <authorList>
            <person name="Goeker M."/>
        </authorList>
    </citation>
    <scope>NUCLEOTIDE SEQUENCE [LARGE SCALE GENOMIC DNA]</scope>
    <source>
        <strain evidence="2 3">DSM 24032</strain>
    </source>
</reference>
<feature type="transmembrane region" description="Helical" evidence="1">
    <location>
        <begin position="28"/>
        <end position="48"/>
    </location>
</feature>